<feature type="compositionally biased region" description="Polar residues" evidence="1">
    <location>
        <begin position="202"/>
        <end position="222"/>
    </location>
</feature>
<feature type="region of interest" description="Disordered" evidence="1">
    <location>
        <begin position="201"/>
        <end position="222"/>
    </location>
</feature>
<dbReference type="Proteomes" id="UP000246991">
    <property type="component" value="Unassembled WGS sequence"/>
</dbReference>
<feature type="compositionally biased region" description="Polar residues" evidence="1">
    <location>
        <begin position="494"/>
        <end position="516"/>
    </location>
</feature>
<dbReference type="EMBL" id="PYWC01000046">
    <property type="protein sequence ID" value="PWW75412.1"/>
    <property type="molecule type" value="Genomic_DNA"/>
</dbReference>
<proteinExistence type="predicted"/>
<evidence type="ECO:0000256" key="1">
    <source>
        <dbReference type="SAM" id="MobiDB-lite"/>
    </source>
</evidence>
<feature type="region of interest" description="Disordered" evidence="1">
    <location>
        <begin position="74"/>
        <end position="104"/>
    </location>
</feature>
<feature type="compositionally biased region" description="Polar residues" evidence="1">
    <location>
        <begin position="74"/>
        <end position="91"/>
    </location>
</feature>
<feature type="region of interest" description="Disordered" evidence="1">
    <location>
        <begin position="578"/>
        <end position="601"/>
    </location>
</feature>
<feature type="compositionally biased region" description="Polar residues" evidence="1">
    <location>
        <begin position="456"/>
        <end position="474"/>
    </location>
</feature>
<protein>
    <submittedName>
        <fullName evidence="2">Uncharacterized protein</fullName>
    </submittedName>
</protein>
<name>A0A317SLS4_9PEZI</name>
<feature type="region of interest" description="Disordered" evidence="1">
    <location>
        <begin position="378"/>
        <end position="529"/>
    </location>
</feature>
<dbReference type="AlphaFoldDB" id="A0A317SLS4"/>
<feature type="compositionally biased region" description="Polar residues" evidence="1">
    <location>
        <begin position="389"/>
        <end position="410"/>
    </location>
</feature>
<keyword evidence="3" id="KW-1185">Reference proteome</keyword>
<gene>
    <name evidence="2" type="ORF">C7212DRAFT_345398</name>
</gene>
<accession>A0A317SLS4</accession>
<evidence type="ECO:0000313" key="2">
    <source>
        <dbReference type="EMBL" id="PWW75412.1"/>
    </source>
</evidence>
<evidence type="ECO:0000313" key="3">
    <source>
        <dbReference type="Proteomes" id="UP000246991"/>
    </source>
</evidence>
<sequence>MARHEKQVMIGIFVLRMAGPSTTNGLTQHPFTIYCPHFPRAPLILPNHTWLKGSPSTPPFPSIFTDIHHPHQASLSTSKRNSYHPSNSSFSIPKHHPPSPNNQRYTNINTTAMSFGDTRITNLIEGKVETFHPLLVVETGYLNFMAHDINAFPMARDKLNKENKTTPTVTIATPVGDRIPATQAAEYTFQQHMEIDAISAPTPITSGKLPTSENFKTTPTKTPRWSNHILELAQDKVTINSTAHGWWPTKETATNKEAPVTQLASDINVKSASKVKSRILDPRGRVGVTNNSVNQRLKARSAVKARSKDRVAKRVEDIRANHVNQIENKNQNMTTTKRVPKTKRKVTPRELINGTEQHTRIVRWLELCAQAQPFLLPTAPKTPPRSPTVLANKSAATPTAPNTAKSTTKPKSAVLKPKAGAGITKQTPNGRPADKVALKSKAKGKPAVGEGRDATSRVTENTNLSNLRRSQIPSQAAPKPVSPILKPKGDAGVTKQTSKPCLNGQNTENTTTSLKFGTTKAKGRAGGKKKTAAQRIWEETAILMAQLEWLKSVDAELSDRIAAFRSIMKSEDTIIVRSSSDTSSKYPIQEPKAGAGLSQGQSAAMSMGVPIEFMDTTEEWGIEGGTRQTRKQG</sequence>
<organism evidence="2 3">
    <name type="scientific">Tuber magnatum</name>
    <name type="common">white Piedmont truffle</name>
    <dbReference type="NCBI Taxonomy" id="42249"/>
    <lineage>
        <taxon>Eukaryota</taxon>
        <taxon>Fungi</taxon>
        <taxon>Dikarya</taxon>
        <taxon>Ascomycota</taxon>
        <taxon>Pezizomycotina</taxon>
        <taxon>Pezizomycetes</taxon>
        <taxon>Pezizales</taxon>
        <taxon>Tuberaceae</taxon>
        <taxon>Tuber</taxon>
    </lineage>
</organism>
<comment type="caution">
    <text evidence="2">The sequence shown here is derived from an EMBL/GenBank/DDBJ whole genome shotgun (WGS) entry which is preliminary data.</text>
</comment>
<reference evidence="2 3" key="1">
    <citation type="submission" date="2018-03" db="EMBL/GenBank/DDBJ databases">
        <title>Genomes of Pezizomycetes fungi and the evolution of truffles.</title>
        <authorList>
            <person name="Murat C."/>
            <person name="Payen T."/>
            <person name="Noel B."/>
            <person name="Kuo A."/>
            <person name="Martin F.M."/>
        </authorList>
    </citation>
    <scope>NUCLEOTIDE SEQUENCE [LARGE SCALE GENOMIC DNA]</scope>
    <source>
        <strain evidence="2">091103-1</strain>
    </source>
</reference>